<evidence type="ECO:0000256" key="9">
    <source>
        <dbReference type="RuleBase" id="RU361137"/>
    </source>
</evidence>
<dbReference type="FunFam" id="3.30.559.10:FF:000004">
    <property type="entry name" value="Acetyltransferase component of pyruvate dehydrogenase complex"/>
    <property type="match status" value="1"/>
</dbReference>
<keyword evidence="6 9" id="KW-0012">Acyltransferase</keyword>
<dbReference type="SUPFAM" id="SSF52777">
    <property type="entry name" value="CoA-dependent acyltransferases"/>
    <property type="match status" value="1"/>
</dbReference>
<dbReference type="EMBL" id="CP019343">
    <property type="protein sequence ID" value="ARN75321.1"/>
    <property type="molecule type" value="Genomic_DNA"/>
</dbReference>
<dbReference type="GO" id="GO:0045254">
    <property type="term" value="C:pyruvate dehydrogenase complex"/>
    <property type="evidence" value="ECO:0007669"/>
    <property type="project" value="UniProtKB-UniRule"/>
</dbReference>
<keyword evidence="5 9" id="KW-0450">Lipoyl</keyword>
<protein>
    <recommendedName>
        <fullName evidence="9">Acetyltransferase component of pyruvate dehydrogenase complex</fullName>
        <ecNumber evidence="9">2.3.1.12</ecNumber>
    </recommendedName>
</protein>
<evidence type="ECO:0000256" key="4">
    <source>
        <dbReference type="ARBA" id="ARBA00022737"/>
    </source>
</evidence>
<dbReference type="Pfam" id="PF00198">
    <property type="entry name" value="2-oxoacid_dh"/>
    <property type="match status" value="1"/>
</dbReference>
<feature type="region of interest" description="Disordered" evidence="10">
    <location>
        <begin position="214"/>
        <end position="247"/>
    </location>
</feature>
<dbReference type="PANTHER" id="PTHR43178:SF2">
    <property type="entry name" value="DIHYDROLIPOYLLYSINE-RESIDUE ACETYLTRANSFERASE COMPONENT OF PYRUVATE DEHYDROGENASE COMPLEX"/>
    <property type="match status" value="1"/>
</dbReference>
<dbReference type="NCBIfam" id="TIGR01348">
    <property type="entry name" value="PDHac_trf_long"/>
    <property type="match status" value="1"/>
</dbReference>
<dbReference type="OrthoDB" id="9805770at2"/>
<evidence type="ECO:0000259" key="11">
    <source>
        <dbReference type="PROSITE" id="PS50968"/>
    </source>
</evidence>
<keyword evidence="14" id="KW-1185">Reference proteome</keyword>
<evidence type="ECO:0000256" key="1">
    <source>
        <dbReference type="ARBA" id="ARBA00007317"/>
    </source>
</evidence>
<dbReference type="InterPro" id="IPR050743">
    <property type="entry name" value="2-oxoacid_DH_E2_comp"/>
</dbReference>
<comment type="function">
    <text evidence="7">The pyruvate dehydrogenase complex catalyzes the overall conversion of pyruvate to acetyl-CoA and CO(2). It contains multiple copies of three enzymatic components: pyruvate dehydrogenase (E1), dihydrolipoamide acetyltransferase (E2) and lipoamide dehydrogenase (E3).</text>
</comment>
<dbReference type="PROSITE" id="PS50968">
    <property type="entry name" value="BIOTINYL_LIPOYL"/>
    <property type="match status" value="2"/>
</dbReference>
<dbReference type="Proteomes" id="UP000193450">
    <property type="component" value="Chromosome"/>
</dbReference>
<name>A0A1X9NDT5_9GAMM</name>
<dbReference type="InterPro" id="IPR011053">
    <property type="entry name" value="Single_hybrid_motif"/>
</dbReference>
<evidence type="ECO:0000256" key="7">
    <source>
        <dbReference type="ARBA" id="ARBA00025211"/>
    </source>
</evidence>
<dbReference type="InterPro" id="IPR023213">
    <property type="entry name" value="CAT-like_dom_sf"/>
</dbReference>
<dbReference type="Pfam" id="PF02817">
    <property type="entry name" value="E3_binding"/>
    <property type="match status" value="1"/>
</dbReference>
<gene>
    <name evidence="13" type="ORF">BST96_15080</name>
</gene>
<comment type="catalytic activity">
    <reaction evidence="8 9">
        <text>N(6)-[(R)-dihydrolipoyl]-L-lysyl-[protein] + acetyl-CoA = N(6)-[(R)-S(8)-acetyldihydrolipoyl]-L-lysyl-[protein] + CoA</text>
        <dbReference type="Rhea" id="RHEA:17017"/>
        <dbReference type="Rhea" id="RHEA-COMP:10475"/>
        <dbReference type="Rhea" id="RHEA-COMP:10478"/>
        <dbReference type="ChEBI" id="CHEBI:57287"/>
        <dbReference type="ChEBI" id="CHEBI:57288"/>
        <dbReference type="ChEBI" id="CHEBI:83100"/>
        <dbReference type="ChEBI" id="CHEBI:83111"/>
        <dbReference type="EC" id="2.3.1.12"/>
    </reaction>
</comment>
<feature type="compositionally biased region" description="Low complexity" evidence="10">
    <location>
        <begin position="214"/>
        <end position="224"/>
    </location>
</feature>
<reference evidence="13 14" key="1">
    <citation type="submission" date="2016-11" db="EMBL/GenBank/DDBJ databases">
        <title>Trade-off between light-utilization and light-protection in marine flavobacteria.</title>
        <authorList>
            <person name="Kumagai Y."/>
        </authorList>
    </citation>
    <scope>NUCLEOTIDE SEQUENCE [LARGE SCALE GENOMIC DNA]</scope>
    <source>
        <strain evidence="13 14">NBRC 107125</strain>
    </source>
</reference>
<dbReference type="GO" id="GO:0031405">
    <property type="term" value="F:lipoic acid binding"/>
    <property type="evidence" value="ECO:0007669"/>
    <property type="project" value="TreeGrafter"/>
</dbReference>
<feature type="domain" description="Lipoyl-binding" evidence="11">
    <location>
        <begin position="120"/>
        <end position="194"/>
    </location>
</feature>
<dbReference type="Pfam" id="PF00364">
    <property type="entry name" value="Biotin_lipoyl"/>
    <property type="match status" value="2"/>
</dbReference>
<dbReference type="PANTHER" id="PTHR43178">
    <property type="entry name" value="DIHYDROLIPOAMIDE ACETYLTRANSFERASE COMPONENT OF PYRUVATE DEHYDROGENASE COMPLEX"/>
    <property type="match status" value="1"/>
</dbReference>
<dbReference type="EC" id="2.3.1.12" evidence="9"/>
<dbReference type="SUPFAM" id="SSF51230">
    <property type="entry name" value="Single hybrid motif"/>
    <property type="match status" value="2"/>
</dbReference>
<dbReference type="CDD" id="cd06849">
    <property type="entry name" value="lipoyl_domain"/>
    <property type="match status" value="2"/>
</dbReference>
<dbReference type="InterPro" id="IPR003016">
    <property type="entry name" value="2-oxoA_DH_lipoyl-BS"/>
</dbReference>
<dbReference type="SUPFAM" id="SSF47005">
    <property type="entry name" value="Peripheral subunit-binding domain of 2-oxo acid dehydrogenase complex"/>
    <property type="match status" value="1"/>
</dbReference>
<evidence type="ECO:0000256" key="2">
    <source>
        <dbReference type="ARBA" id="ARBA00011484"/>
    </source>
</evidence>
<dbReference type="PROSITE" id="PS51826">
    <property type="entry name" value="PSBD"/>
    <property type="match status" value="1"/>
</dbReference>
<evidence type="ECO:0000256" key="5">
    <source>
        <dbReference type="ARBA" id="ARBA00022823"/>
    </source>
</evidence>
<dbReference type="GO" id="GO:0005737">
    <property type="term" value="C:cytoplasm"/>
    <property type="evidence" value="ECO:0007669"/>
    <property type="project" value="TreeGrafter"/>
</dbReference>
<evidence type="ECO:0000313" key="13">
    <source>
        <dbReference type="EMBL" id="ARN75321.1"/>
    </source>
</evidence>
<dbReference type="InterPro" id="IPR001078">
    <property type="entry name" value="2-oxoacid_DH_actylTfrase"/>
</dbReference>
<dbReference type="InterPro" id="IPR036625">
    <property type="entry name" value="E3-bd_dom_sf"/>
</dbReference>
<sequence>MSKEIIKVPDIGGAEGVDVVEICVAIGDTVEKEDSLVVLESDKASMEVPSPMAGKVLAISIKDGDSLSEGDVILELETDSAEQAEPAEAPVVAEESAVVAEPEPEAPAPAPAPVATKTSTQTINVPDIGGGENVDVIEVCVAAGDDIADGDSLIVLETDKASMEVPAPMAGKVASVSIKEGDTVSEGDQILTLEVSAGAAPVAAPVEKAAPVAAPEPAAASAPSTEIPKPDFAPSEQAQVPAATKSKGDAVYAGPAVRRLAREMGVELEQVKGSGPKSRISKDDLKAHVKAALTSKSTTGGAGIPAIPEVDFSKFGEVTVEPLSKIAKVTAHNMQRNWLNIPHVTQFDDADISDLEDFRQSLKAEAEKRGVKITPLPFLLKACAAALRDNPRFNASLSADGENLMYKQYIHIGMAVDTPAGLVVPVIRDVDKKSIWDLAAETVELASKAKERKLKPAEMQGGCFTISSLGGIGGQGFTPIVNAPEVAILGVSKLTTKPVWDGEAFVPRKMLPLSLSYDHRAINGGDGGRFFTYLTAVLGDIRRLVL</sequence>
<feature type="domain" description="Lipoyl-binding" evidence="11">
    <location>
        <begin position="3"/>
        <end position="77"/>
    </location>
</feature>
<evidence type="ECO:0000256" key="3">
    <source>
        <dbReference type="ARBA" id="ARBA00022679"/>
    </source>
</evidence>
<proteinExistence type="inferred from homology"/>
<evidence type="ECO:0000256" key="6">
    <source>
        <dbReference type="ARBA" id="ARBA00023315"/>
    </source>
</evidence>
<evidence type="ECO:0000256" key="8">
    <source>
        <dbReference type="ARBA" id="ARBA00048370"/>
    </source>
</evidence>
<accession>A0A1X9NDT5</accession>
<evidence type="ECO:0000259" key="12">
    <source>
        <dbReference type="PROSITE" id="PS51826"/>
    </source>
</evidence>
<dbReference type="Gene3D" id="3.30.559.10">
    <property type="entry name" value="Chloramphenicol acetyltransferase-like domain"/>
    <property type="match status" value="1"/>
</dbReference>
<dbReference type="Gene3D" id="2.40.50.100">
    <property type="match status" value="2"/>
</dbReference>
<evidence type="ECO:0000313" key="14">
    <source>
        <dbReference type="Proteomes" id="UP000193450"/>
    </source>
</evidence>
<keyword evidence="4" id="KW-0677">Repeat</keyword>
<dbReference type="RefSeq" id="WP_085759495.1">
    <property type="nucleotide sequence ID" value="NZ_CP019343.1"/>
</dbReference>
<comment type="cofactor">
    <cofactor evidence="9">
        <name>(R)-lipoate</name>
        <dbReference type="ChEBI" id="CHEBI:83088"/>
    </cofactor>
    <text evidence="9">Binds 2 lipoyl cofactors covalently.</text>
</comment>
<feature type="domain" description="Peripheral subunit-binding (PSBD)" evidence="12">
    <location>
        <begin position="252"/>
        <end position="289"/>
    </location>
</feature>
<dbReference type="PROSITE" id="PS00189">
    <property type="entry name" value="LIPOYL"/>
    <property type="match status" value="2"/>
</dbReference>
<comment type="subunit">
    <text evidence="2 9">Forms a 24-polypeptide structural core with octahedral symmetry.</text>
</comment>
<keyword evidence="3 9" id="KW-0808">Transferase</keyword>
<dbReference type="KEGG" id="osg:BST96_15080"/>
<evidence type="ECO:0000256" key="10">
    <source>
        <dbReference type="SAM" id="MobiDB-lite"/>
    </source>
</evidence>
<dbReference type="AlphaFoldDB" id="A0A1X9NDT5"/>
<dbReference type="Gene3D" id="4.10.320.10">
    <property type="entry name" value="E3-binding domain"/>
    <property type="match status" value="1"/>
</dbReference>
<dbReference type="GO" id="GO:0004742">
    <property type="term" value="F:dihydrolipoyllysine-residue acetyltransferase activity"/>
    <property type="evidence" value="ECO:0007669"/>
    <property type="project" value="UniProtKB-UniRule"/>
</dbReference>
<dbReference type="GO" id="GO:0006086">
    <property type="term" value="P:pyruvate decarboxylation to acetyl-CoA"/>
    <property type="evidence" value="ECO:0007669"/>
    <property type="project" value="UniProtKB-UniRule"/>
</dbReference>
<dbReference type="STRING" id="716816.BST96_15080"/>
<dbReference type="InterPro" id="IPR006256">
    <property type="entry name" value="AcTrfase_Pyrv_DH_cplx"/>
</dbReference>
<comment type="similarity">
    <text evidence="1 9">Belongs to the 2-oxoacid dehydrogenase family.</text>
</comment>
<organism evidence="13 14">
    <name type="scientific">Oceanicoccus sagamiensis</name>
    <dbReference type="NCBI Taxonomy" id="716816"/>
    <lineage>
        <taxon>Bacteria</taxon>
        <taxon>Pseudomonadati</taxon>
        <taxon>Pseudomonadota</taxon>
        <taxon>Gammaproteobacteria</taxon>
        <taxon>Cellvibrionales</taxon>
        <taxon>Spongiibacteraceae</taxon>
        <taxon>Oceanicoccus</taxon>
    </lineage>
</organism>
<dbReference type="InterPro" id="IPR004167">
    <property type="entry name" value="PSBD"/>
</dbReference>
<dbReference type="InterPro" id="IPR000089">
    <property type="entry name" value="Biotin_lipoyl"/>
</dbReference>